<keyword evidence="2" id="KW-1133">Transmembrane helix</keyword>
<reference evidence="3 4" key="1">
    <citation type="submission" date="2015-07" db="EMBL/GenBank/DDBJ databases">
        <title>High-quality draft genome sequence of Oceanobacillus caeni HM6, a bacillus isolated from a human feces.</title>
        <authorList>
            <person name="Kumar J."/>
            <person name="Verma M.K."/>
            <person name="Pandey R."/>
            <person name="Bhambi M."/>
            <person name="Chauhan N."/>
        </authorList>
    </citation>
    <scope>NUCLEOTIDE SEQUENCE [LARGE SCALE GENOMIC DNA]</scope>
    <source>
        <strain evidence="3 4">HM6</strain>
    </source>
</reference>
<keyword evidence="2" id="KW-0472">Membrane</keyword>
<dbReference type="EMBL" id="LGTK01000017">
    <property type="protein sequence ID" value="KPH76162.1"/>
    <property type="molecule type" value="Genomic_DNA"/>
</dbReference>
<dbReference type="RefSeq" id="WP_047183950.1">
    <property type="nucleotide sequence ID" value="NZ_JAHHXM010000004.1"/>
</dbReference>
<name>A0ABR5MK65_9BACI</name>
<evidence type="ECO:0000313" key="3">
    <source>
        <dbReference type="EMBL" id="KPH76162.1"/>
    </source>
</evidence>
<protein>
    <recommendedName>
        <fullName evidence="5">DNA-directed RNA polymerase subunit beta</fullName>
    </recommendedName>
</protein>
<dbReference type="Proteomes" id="UP000037854">
    <property type="component" value="Unassembled WGS sequence"/>
</dbReference>
<gene>
    <name evidence="3" type="ORF">AFL42_06715</name>
</gene>
<dbReference type="Pfam" id="PF11772">
    <property type="entry name" value="EpuA"/>
    <property type="match status" value="1"/>
</dbReference>
<proteinExistence type="predicted"/>
<organism evidence="3 4">
    <name type="scientific">Oceanobacillus caeni</name>
    <dbReference type="NCBI Taxonomy" id="405946"/>
    <lineage>
        <taxon>Bacteria</taxon>
        <taxon>Bacillati</taxon>
        <taxon>Bacillota</taxon>
        <taxon>Bacilli</taxon>
        <taxon>Bacillales</taxon>
        <taxon>Bacillaceae</taxon>
        <taxon>Oceanobacillus</taxon>
    </lineage>
</organism>
<keyword evidence="4" id="KW-1185">Reference proteome</keyword>
<keyword evidence="2" id="KW-0812">Transmembrane</keyword>
<dbReference type="InterPro" id="IPR024596">
    <property type="entry name" value="RNApol_su_b/EpuA"/>
</dbReference>
<feature type="transmembrane region" description="Helical" evidence="2">
    <location>
        <begin position="78"/>
        <end position="104"/>
    </location>
</feature>
<evidence type="ECO:0000313" key="4">
    <source>
        <dbReference type="Proteomes" id="UP000037854"/>
    </source>
</evidence>
<evidence type="ECO:0000256" key="1">
    <source>
        <dbReference type="SAM" id="MobiDB-lite"/>
    </source>
</evidence>
<evidence type="ECO:0008006" key="5">
    <source>
        <dbReference type="Google" id="ProtNLM"/>
    </source>
</evidence>
<sequence length="129" mass="15051">MSTEQLEKVAENPTRKEQKEKTAEKQPKKNHAETRKQLKEQKKKDRFQKLGRLLKTERLPKLKHFLKFERRGRRMFPIWLRIIVVLSLAAIALVVGLMVGYGVLGNGNLIDALKIETWQHLIDIVVKAE</sequence>
<feature type="region of interest" description="Disordered" evidence="1">
    <location>
        <begin position="1"/>
        <end position="43"/>
    </location>
</feature>
<evidence type="ECO:0000256" key="2">
    <source>
        <dbReference type="SAM" id="Phobius"/>
    </source>
</evidence>
<comment type="caution">
    <text evidence="3">The sequence shown here is derived from an EMBL/GenBank/DDBJ whole genome shotgun (WGS) entry which is preliminary data.</text>
</comment>
<accession>A0ABR5MK65</accession>